<gene>
    <name evidence="16" type="ORF">DFH08DRAFT_881288</name>
</gene>
<dbReference type="Pfam" id="PF00067">
    <property type="entry name" value="p450"/>
    <property type="match status" value="1"/>
</dbReference>
<keyword evidence="13" id="KW-0325">Glycoprotein</keyword>
<dbReference type="GO" id="GO:0004497">
    <property type="term" value="F:monooxygenase activity"/>
    <property type="evidence" value="ECO:0007669"/>
    <property type="project" value="UniProtKB-KW"/>
</dbReference>
<dbReference type="AlphaFoldDB" id="A0AAD6ZQC2"/>
<feature type="binding site" description="axial binding residue" evidence="14">
    <location>
        <position position="435"/>
    </location>
    <ligand>
        <name>heme</name>
        <dbReference type="ChEBI" id="CHEBI:30413"/>
    </ligand>
    <ligandPart>
        <name>Fe</name>
        <dbReference type="ChEBI" id="CHEBI:18248"/>
    </ligandPart>
</feature>
<accession>A0AAD6ZQC2</accession>
<keyword evidence="5 14" id="KW-0349">Heme</keyword>
<keyword evidence="6" id="KW-0812">Transmembrane</keyword>
<evidence type="ECO:0000256" key="8">
    <source>
        <dbReference type="ARBA" id="ARBA00022989"/>
    </source>
</evidence>
<dbReference type="EMBL" id="JARIHO010000034">
    <property type="protein sequence ID" value="KAJ7333456.1"/>
    <property type="molecule type" value="Genomic_DNA"/>
</dbReference>
<dbReference type="PANTHER" id="PTHR46300:SF2">
    <property type="entry name" value="CYTOCHROME P450 MONOOXYGENASE ALNH-RELATED"/>
    <property type="match status" value="1"/>
</dbReference>
<evidence type="ECO:0000313" key="16">
    <source>
        <dbReference type="EMBL" id="KAJ7333456.1"/>
    </source>
</evidence>
<sequence length="509" mass="57717">MDILIASAAFLVFFFFIHRIHRRRTSNSLPIPGPPPHPFVGHTFQVPTIKTWKYFEQLSHQYGPIVKVTLAGDDFVVLSDPADAEELLGRRARIYSSRRPLIYAGKYRSNDMRMSLMPYGDNLKKQRAAFHQMLQPRAIGGYEGSQHRESLNLLLDLIKTPGEYFLHFQRFSASLVFTLSFGQFIDDDGKALGEIIALMATFVQDTNPSAYLVDTFPILDWLPDCLAAWRVEARHKHQLELDLYGRLALGVKARMEKDVGMECFTARLWEQQTKLNLTDEELFYVAGTAFIAGTDTSSISLLWFVMAMALYPATMRKAQDEIDQVFDPDTLPNFTKMQDLPYCAALIKEVIRWSPVVPLSVPHYTDADDQYKGYTIRKGTSVISSLWNMHHDETKFPNSYIFDPERHRSKDSSIGDATESLGEGHYGFGFGRRKCPGQHMGAKSTWIAVVRVLWAFNIEPRKDEEGNPMKIDPEDCTSGITVRPNKFPVNFVPRSGAHTETIVSSGGRA</sequence>
<dbReference type="SUPFAM" id="SSF48264">
    <property type="entry name" value="Cytochrome P450"/>
    <property type="match status" value="1"/>
</dbReference>
<evidence type="ECO:0000256" key="2">
    <source>
        <dbReference type="ARBA" id="ARBA00004167"/>
    </source>
</evidence>
<dbReference type="GO" id="GO:0016705">
    <property type="term" value="F:oxidoreductase activity, acting on paired donors, with incorporation or reduction of molecular oxygen"/>
    <property type="evidence" value="ECO:0007669"/>
    <property type="project" value="InterPro"/>
</dbReference>
<evidence type="ECO:0000256" key="1">
    <source>
        <dbReference type="ARBA" id="ARBA00001971"/>
    </source>
</evidence>
<evidence type="ECO:0000256" key="15">
    <source>
        <dbReference type="RuleBase" id="RU000461"/>
    </source>
</evidence>
<dbReference type="CDD" id="cd11065">
    <property type="entry name" value="CYP64-like"/>
    <property type="match status" value="1"/>
</dbReference>
<dbReference type="GO" id="GO:0016020">
    <property type="term" value="C:membrane"/>
    <property type="evidence" value="ECO:0007669"/>
    <property type="project" value="UniProtKB-SubCell"/>
</dbReference>
<dbReference type="GO" id="GO:0005506">
    <property type="term" value="F:iron ion binding"/>
    <property type="evidence" value="ECO:0007669"/>
    <property type="project" value="InterPro"/>
</dbReference>
<dbReference type="GO" id="GO:0020037">
    <property type="term" value="F:heme binding"/>
    <property type="evidence" value="ECO:0007669"/>
    <property type="project" value="InterPro"/>
</dbReference>
<evidence type="ECO:0000256" key="10">
    <source>
        <dbReference type="ARBA" id="ARBA00023004"/>
    </source>
</evidence>
<proteinExistence type="inferred from homology"/>
<evidence type="ECO:0000256" key="14">
    <source>
        <dbReference type="PIRSR" id="PIRSR602401-1"/>
    </source>
</evidence>
<reference evidence="16" key="1">
    <citation type="submission" date="2023-03" db="EMBL/GenBank/DDBJ databases">
        <title>Massive genome expansion in bonnet fungi (Mycena s.s.) driven by repeated elements and novel gene families across ecological guilds.</title>
        <authorList>
            <consortium name="Lawrence Berkeley National Laboratory"/>
            <person name="Harder C.B."/>
            <person name="Miyauchi S."/>
            <person name="Viragh M."/>
            <person name="Kuo A."/>
            <person name="Thoen E."/>
            <person name="Andreopoulos B."/>
            <person name="Lu D."/>
            <person name="Skrede I."/>
            <person name="Drula E."/>
            <person name="Henrissat B."/>
            <person name="Morin E."/>
            <person name="Kohler A."/>
            <person name="Barry K."/>
            <person name="LaButti K."/>
            <person name="Morin E."/>
            <person name="Salamov A."/>
            <person name="Lipzen A."/>
            <person name="Mereny Z."/>
            <person name="Hegedus B."/>
            <person name="Baldrian P."/>
            <person name="Stursova M."/>
            <person name="Weitz H."/>
            <person name="Taylor A."/>
            <person name="Grigoriev I.V."/>
            <person name="Nagy L.G."/>
            <person name="Martin F."/>
            <person name="Kauserud H."/>
        </authorList>
    </citation>
    <scope>NUCLEOTIDE SEQUENCE</scope>
    <source>
        <strain evidence="16">CBHHK002</strain>
    </source>
</reference>
<dbReference type="PRINTS" id="PR00385">
    <property type="entry name" value="P450"/>
</dbReference>
<evidence type="ECO:0000256" key="7">
    <source>
        <dbReference type="ARBA" id="ARBA00022723"/>
    </source>
</evidence>
<comment type="pathway">
    <text evidence="3">Secondary metabolite biosynthesis.</text>
</comment>
<keyword evidence="11 15" id="KW-0503">Monooxygenase</keyword>
<name>A0AAD6ZQC2_9AGAR</name>
<dbReference type="InterPro" id="IPR050364">
    <property type="entry name" value="Cytochrome_P450_fung"/>
</dbReference>
<evidence type="ECO:0000256" key="3">
    <source>
        <dbReference type="ARBA" id="ARBA00005179"/>
    </source>
</evidence>
<evidence type="ECO:0000256" key="13">
    <source>
        <dbReference type="ARBA" id="ARBA00023180"/>
    </source>
</evidence>
<dbReference type="InterPro" id="IPR036396">
    <property type="entry name" value="Cyt_P450_sf"/>
</dbReference>
<evidence type="ECO:0000256" key="12">
    <source>
        <dbReference type="ARBA" id="ARBA00023136"/>
    </source>
</evidence>
<dbReference type="Gene3D" id="1.10.630.10">
    <property type="entry name" value="Cytochrome P450"/>
    <property type="match status" value="1"/>
</dbReference>
<keyword evidence="9 15" id="KW-0560">Oxidoreductase</keyword>
<evidence type="ECO:0000256" key="11">
    <source>
        <dbReference type="ARBA" id="ARBA00023033"/>
    </source>
</evidence>
<evidence type="ECO:0000256" key="6">
    <source>
        <dbReference type="ARBA" id="ARBA00022692"/>
    </source>
</evidence>
<keyword evidence="7 14" id="KW-0479">Metal-binding</keyword>
<comment type="caution">
    <text evidence="16">The sequence shown here is derived from an EMBL/GenBank/DDBJ whole genome shotgun (WGS) entry which is preliminary data.</text>
</comment>
<dbReference type="PANTHER" id="PTHR46300">
    <property type="entry name" value="P450, PUTATIVE (EUROFUNG)-RELATED-RELATED"/>
    <property type="match status" value="1"/>
</dbReference>
<keyword evidence="12" id="KW-0472">Membrane</keyword>
<evidence type="ECO:0000256" key="4">
    <source>
        <dbReference type="ARBA" id="ARBA00010617"/>
    </source>
</evidence>
<evidence type="ECO:0000256" key="9">
    <source>
        <dbReference type="ARBA" id="ARBA00023002"/>
    </source>
</evidence>
<dbReference type="InterPro" id="IPR002401">
    <property type="entry name" value="Cyt_P450_E_grp-I"/>
</dbReference>
<keyword evidence="17" id="KW-1185">Reference proteome</keyword>
<keyword evidence="10 14" id="KW-0408">Iron</keyword>
<comment type="cofactor">
    <cofactor evidence="1 14">
        <name>heme</name>
        <dbReference type="ChEBI" id="CHEBI:30413"/>
    </cofactor>
</comment>
<protein>
    <submittedName>
        <fullName evidence="16">Cytochrome P450</fullName>
    </submittedName>
</protein>
<comment type="similarity">
    <text evidence="4 15">Belongs to the cytochrome P450 family.</text>
</comment>
<dbReference type="PROSITE" id="PS00086">
    <property type="entry name" value="CYTOCHROME_P450"/>
    <property type="match status" value="1"/>
</dbReference>
<dbReference type="InterPro" id="IPR017972">
    <property type="entry name" value="Cyt_P450_CS"/>
</dbReference>
<evidence type="ECO:0000313" key="17">
    <source>
        <dbReference type="Proteomes" id="UP001218218"/>
    </source>
</evidence>
<dbReference type="InterPro" id="IPR001128">
    <property type="entry name" value="Cyt_P450"/>
</dbReference>
<evidence type="ECO:0000256" key="5">
    <source>
        <dbReference type="ARBA" id="ARBA00022617"/>
    </source>
</evidence>
<keyword evidence="8" id="KW-1133">Transmembrane helix</keyword>
<comment type="subcellular location">
    <subcellularLocation>
        <location evidence="2">Membrane</location>
        <topology evidence="2">Single-pass membrane protein</topology>
    </subcellularLocation>
</comment>
<dbReference type="Proteomes" id="UP001218218">
    <property type="component" value="Unassembled WGS sequence"/>
</dbReference>
<organism evidence="16 17">
    <name type="scientific">Mycena albidolilacea</name>
    <dbReference type="NCBI Taxonomy" id="1033008"/>
    <lineage>
        <taxon>Eukaryota</taxon>
        <taxon>Fungi</taxon>
        <taxon>Dikarya</taxon>
        <taxon>Basidiomycota</taxon>
        <taxon>Agaricomycotina</taxon>
        <taxon>Agaricomycetes</taxon>
        <taxon>Agaricomycetidae</taxon>
        <taxon>Agaricales</taxon>
        <taxon>Marasmiineae</taxon>
        <taxon>Mycenaceae</taxon>
        <taxon>Mycena</taxon>
    </lineage>
</organism>
<dbReference type="PRINTS" id="PR00463">
    <property type="entry name" value="EP450I"/>
</dbReference>